<dbReference type="EC" id="6.1.1.11" evidence="2"/>
<evidence type="ECO:0000256" key="2">
    <source>
        <dbReference type="ARBA" id="ARBA00012840"/>
    </source>
</evidence>
<evidence type="ECO:0000256" key="7">
    <source>
        <dbReference type="ARBA" id="ARBA00031113"/>
    </source>
</evidence>
<keyword evidence="5" id="KW-0067">ATP-binding</keyword>
<dbReference type="SUPFAM" id="SSF55681">
    <property type="entry name" value="Class II aaRS and biotin synthetases"/>
    <property type="match status" value="1"/>
</dbReference>
<dbReference type="PANTHER" id="PTHR11778">
    <property type="entry name" value="SERYL-TRNA SYNTHETASE"/>
    <property type="match status" value="1"/>
</dbReference>
<comment type="similarity">
    <text evidence="1">Belongs to the class-II aminoacyl-tRNA synthetase family. Type-1 seryl-tRNA synthetase subfamily.</text>
</comment>
<evidence type="ECO:0000256" key="8">
    <source>
        <dbReference type="SAM" id="Coils"/>
    </source>
</evidence>
<proteinExistence type="inferred from homology"/>
<keyword evidence="11" id="KW-1185">Reference proteome</keyword>
<organism evidence="10 11">
    <name type="scientific">Dryococelus australis</name>
    <dbReference type="NCBI Taxonomy" id="614101"/>
    <lineage>
        <taxon>Eukaryota</taxon>
        <taxon>Metazoa</taxon>
        <taxon>Ecdysozoa</taxon>
        <taxon>Arthropoda</taxon>
        <taxon>Hexapoda</taxon>
        <taxon>Insecta</taxon>
        <taxon>Pterygota</taxon>
        <taxon>Neoptera</taxon>
        <taxon>Polyneoptera</taxon>
        <taxon>Phasmatodea</taxon>
        <taxon>Verophasmatodea</taxon>
        <taxon>Anareolatae</taxon>
        <taxon>Phasmatidae</taxon>
        <taxon>Eurycanthinae</taxon>
        <taxon>Dryococelus</taxon>
    </lineage>
</organism>
<reference evidence="10 11" key="1">
    <citation type="submission" date="2023-02" db="EMBL/GenBank/DDBJ databases">
        <title>LHISI_Scaffold_Assembly.</title>
        <authorList>
            <person name="Stuart O.P."/>
            <person name="Cleave R."/>
            <person name="Magrath M.J.L."/>
            <person name="Mikheyev A.S."/>
        </authorList>
    </citation>
    <scope>NUCLEOTIDE SEQUENCE [LARGE SCALE GENOMIC DNA]</scope>
    <source>
        <strain evidence="10">Daus_M_001</strain>
        <tissue evidence="10">Leg muscle</tissue>
    </source>
</reference>
<sequence length="445" mass="50391">MRYATRLFPAVRKLSFGVKEGSRLKVLPKVELDIDYLCNVEKKTEIETNIKNRKGIGDIDRVHDLYARIQAAEKERDRTELLVKFEEEAKKIPNRSYNLVPSCENAVKVVKSIGTQKSFNFEPKEFSKLMDSLHVLRTVNLANFAGHKSYYFMGDLAALEHALVRFSIKGLLKRGFHLVSVPDILPAHIIESCGMPVESDRSQVYKLDESHGPGLCLSGTAEMALAGYVMNKQFHASELPLRFAAVSRCFRAETSGLSEERGIYRVHQFTKVEMFAVTDQDSAGSLLEEFRNIQEENFASLGLHLRTLDMPPHELGASTYRKYDVEAWLPGRKMFGEVSSCSNCTDYQSRRLAIKYLPCDAFAPVHAHTVNGTACAIPRMLIALVETHQEPDGNVVIPDVLRPYMQGKERIQQSYNKTLIRGWKEITDLIIEYLVNSTGIFNHLL</sequence>
<dbReference type="Proteomes" id="UP001159363">
    <property type="component" value="Chromosome 1"/>
</dbReference>
<dbReference type="PROSITE" id="PS50862">
    <property type="entry name" value="AA_TRNA_LIGASE_II"/>
    <property type="match status" value="1"/>
</dbReference>
<keyword evidence="4" id="KW-0547">Nucleotide-binding</keyword>
<dbReference type="InterPro" id="IPR045864">
    <property type="entry name" value="aa-tRNA-synth_II/BPL/LPL"/>
</dbReference>
<comment type="caution">
    <text evidence="10">The sequence shown here is derived from an EMBL/GenBank/DDBJ whole genome shotgun (WGS) entry which is preliminary data.</text>
</comment>
<keyword evidence="6" id="KW-0030">Aminoacyl-tRNA synthetase</keyword>
<gene>
    <name evidence="10" type="ORF">PR048_003900</name>
</gene>
<dbReference type="InterPro" id="IPR002314">
    <property type="entry name" value="aa-tRNA-synt_IIb"/>
</dbReference>
<evidence type="ECO:0000256" key="4">
    <source>
        <dbReference type="ARBA" id="ARBA00022741"/>
    </source>
</evidence>
<accession>A0ABQ9IQG0</accession>
<keyword evidence="8" id="KW-0175">Coiled coil</keyword>
<feature type="coiled-coil region" evidence="8">
    <location>
        <begin position="62"/>
        <end position="89"/>
    </location>
</feature>
<keyword evidence="3" id="KW-0436">Ligase</keyword>
<dbReference type="Gene3D" id="3.30.930.10">
    <property type="entry name" value="Bira Bifunctional Protein, Domain 2"/>
    <property type="match status" value="1"/>
</dbReference>
<feature type="domain" description="Aminoacyl-transfer RNA synthetases class-II family profile" evidence="9">
    <location>
        <begin position="171"/>
        <end position="398"/>
    </location>
</feature>
<dbReference type="Pfam" id="PF00587">
    <property type="entry name" value="tRNA-synt_2b"/>
    <property type="match status" value="1"/>
</dbReference>
<evidence type="ECO:0000256" key="6">
    <source>
        <dbReference type="ARBA" id="ARBA00023146"/>
    </source>
</evidence>
<evidence type="ECO:0000259" key="9">
    <source>
        <dbReference type="PROSITE" id="PS50862"/>
    </source>
</evidence>
<evidence type="ECO:0000256" key="3">
    <source>
        <dbReference type="ARBA" id="ARBA00022598"/>
    </source>
</evidence>
<evidence type="ECO:0000313" key="11">
    <source>
        <dbReference type="Proteomes" id="UP001159363"/>
    </source>
</evidence>
<evidence type="ECO:0000256" key="1">
    <source>
        <dbReference type="ARBA" id="ARBA00010728"/>
    </source>
</evidence>
<protein>
    <recommendedName>
        <fullName evidence="2">serine--tRNA ligase</fullName>
        <ecNumber evidence="2">6.1.1.11</ecNumber>
    </recommendedName>
    <alternativeName>
        <fullName evidence="7">Seryl-tRNA synthetase</fullName>
    </alternativeName>
</protein>
<dbReference type="InterPro" id="IPR006195">
    <property type="entry name" value="aa-tRNA-synth_II"/>
</dbReference>
<dbReference type="PRINTS" id="PR00981">
    <property type="entry name" value="TRNASYNTHSER"/>
</dbReference>
<evidence type="ECO:0000313" key="10">
    <source>
        <dbReference type="EMBL" id="KAJ8898540.1"/>
    </source>
</evidence>
<name>A0ABQ9IQG0_9NEOP</name>
<evidence type="ECO:0000256" key="5">
    <source>
        <dbReference type="ARBA" id="ARBA00022840"/>
    </source>
</evidence>
<dbReference type="InterPro" id="IPR002317">
    <property type="entry name" value="Ser-tRNA-ligase_type_1"/>
</dbReference>
<dbReference type="EMBL" id="JARBHB010000001">
    <property type="protein sequence ID" value="KAJ8898540.1"/>
    <property type="molecule type" value="Genomic_DNA"/>
</dbReference>